<dbReference type="InterPro" id="IPR003772">
    <property type="entry name" value="YceD"/>
</dbReference>
<dbReference type="RefSeq" id="WP_066467358.1">
    <property type="nucleotide sequence ID" value="NZ_CBCRUZ010000012.1"/>
</dbReference>
<gene>
    <name evidence="1" type="ORF">KV203_12290</name>
</gene>
<name>A0ABX8SAH6_9ACTN</name>
<reference evidence="1" key="1">
    <citation type="submission" date="2021-07" db="EMBL/GenBank/DDBJ databases">
        <title>Candidatus Kaistella beijingensis sp. nov. isolated from a municipal wastewater treatment plant is involved in sludge foaming.</title>
        <authorList>
            <person name="Song Y."/>
            <person name="Liu S.-J."/>
        </authorList>
    </citation>
    <scope>NUCLEOTIDE SEQUENCE</scope>
    <source>
        <strain evidence="1">DSM 43998</strain>
    </source>
</reference>
<organism evidence="1 2">
    <name type="scientific">Skermania pinensis</name>
    <dbReference type="NCBI Taxonomy" id="39122"/>
    <lineage>
        <taxon>Bacteria</taxon>
        <taxon>Bacillati</taxon>
        <taxon>Actinomycetota</taxon>
        <taxon>Actinomycetes</taxon>
        <taxon>Mycobacteriales</taxon>
        <taxon>Gordoniaceae</taxon>
        <taxon>Skermania</taxon>
    </lineage>
</organism>
<keyword evidence="2" id="KW-1185">Reference proteome</keyword>
<dbReference type="EMBL" id="CP079105">
    <property type="protein sequence ID" value="QXQ12721.1"/>
    <property type="molecule type" value="Genomic_DNA"/>
</dbReference>
<dbReference type="PANTHER" id="PTHR34374:SF1">
    <property type="entry name" value="LARGE RIBOSOMAL RNA SUBUNIT ACCUMULATION PROTEIN YCED HOMOLOG 1, CHLOROPLASTIC"/>
    <property type="match status" value="1"/>
</dbReference>
<dbReference type="Proteomes" id="UP000887023">
    <property type="component" value="Chromosome"/>
</dbReference>
<evidence type="ECO:0000313" key="2">
    <source>
        <dbReference type="Proteomes" id="UP000887023"/>
    </source>
</evidence>
<sequence length="201" mass="20993">MPGSAPPRRPADGDFVVDTRSLGRRAGAFREVRRTVHLPNRIGLDLVAIPAGAPLQLELQLQAVSEGVLVTGTVAGPQAGECARCLEPFAADLEVPLTELYAYPDSVTEQTTEDGEIYRVVDEHIDLEPAIVDAVGLALPLQPLCAPDCPGLCAECGTRLAIAGPDHRHETIDPRWAGLAAKFGASDGADPGGDAAAGDRS</sequence>
<protein>
    <submittedName>
        <fullName evidence="1">DUF177 domain-containing protein</fullName>
    </submittedName>
</protein>
<evidence type="ECO:0000313" key="1">
    <source>
        <dbReference type="EMBL" id="QXQ12721.1"/>
    </source>
</evidence>
<dbReference type="PANTHER" id="PTHR34374">
    <property type="entry name" value="LARGE RIBOSOMAL RNA SUBUNIT ACCUMULATION PROTEIN YCED HOMOLOG 1, CHLOROPLASTIC"/>
    <property type="match status" value="1"/>
</dbReference>
<accession>A0ABX8SAH6</accession>
<dbReference type="Pfam" id="PF02620">
    <property type="entry name" value="YceD"/>
    <property type="match status" value="1"/>
</dbReference>
<proteinExistence type="predicted"/>